<accession>A0A1G4K0D8</accession>
<keyword evidence="1" id="KW-0853">WD repeat</keyword>
<dbReference type="SUPFAM" id="SSF50729">
    <property type="entry name" value="PH domain-like"/>
    <property type="match status" value="1"/>
</dbReference>
<dbReference type="SMART" id="SM01026">
    <property type="entry name" value="Beach"/>
    <property type="match status" value="1"/>
</dbReference>
<evidence type="ECO:0000256" key="5">
    <source>
        <dbReference type="SAM" id="MobiDB-lite"/>
    </source>
</evidence>
<dbReference type="CDD" id="cd01201">
    <property type="entry name" value="PH_BEACH"/>
    <property type="match status" value="1"/>
</dbReference>
<gene>
    <name evidence="8" type="ORF">LADA_0H03686G</name>
</gene>
<proteinExistence type="predicted"/>
<evidence type="ECO:0000259" key="6">
    <source>
        <dbReference type="PROSITE" id="PS50197"/>
    </source>
</evidence>
<evidence type="ECO:0000256" key="4">
    <source>
        <dbReference type="ARBA" id="ARBA00073334"/>
    </source>
</evidence>
<sequence>MTACLKELSKLCSEVLNLQPLASADDYADELPLNEVLLEVLSGFDSQGGSFDSAHISEYVYDSLAAKFANVGEGEDNLWVERTESWKRIFELDFSEIILEFTILAQILLNLSRISFINAQKLGRIPELKDALWGIIAGQENLLEVKCFQQVINELFTQVLNTGCSPLDLQALYEEVKLGSETALNILNTLGSAISDAQSQSFLFFDNHYEKFEVNLLGTKFSIQVWAIFNSVTSNRVFSLNDNLFVEIRQSILCISDDEYVLSMFESFEFSADTLYNVTMNVDNRNVSLHINGTFMETLSLPDKPSDGIRVLELGSMICSFKLFKFWMWSEPLFETSIKLTNDLPLLQLPNTNDHRSIESSFHYDSNVLQNVFENIHTPGMTFGLCVHHTKQLNTRNLLINLNPQDWIDEFGDAKITSLALDANQEFQIQEKLLFYQQPHLLACFEAVNFADLLMELIQHSQELETLYALTEHFVILMDCYQLRNYFEEKVGYEFLGALLSREVIPRLETGLSLPFMSLFLKYCGWNAANPKRSLIRNIEAYGSLVMNFELWISKYFCLDSEKETMVEMVRFLFFQLQEMLESPKHGHFNFQQLSKIQLLEKIIMQLEFSSSTGLPEELIRHVKEEIANVLRVFIKSISKQELSFLFNFAFYEIKEGCEERAAIVLRSFDLAFDGAEDTDEEHKTLFLLESIPIKTLLMMLCDGNSIDVILNSLKILVRFLRSSSARRSRFAKNNGFRVLFNLLKKANYRFFREIVECLLTSASYADHADYGAVSNAGVLFKDNASTPEFHCLTIDLLEWVILDDINASPSLKVTQLLSNYISTLSKLQESAPELSLFDARSTAVPEKLTELLMTLGKPQNMDTYLAEIQQITTLLSNILLHWLTLSNTRAFSDQLLYLARGRGNKVNKHYLEPFYWNTPFLTVLNRFESFIPSFEILFEQTDYILPNFVHLLEVFTSSRNFTDLTLDHYLRSLKVTISCVECFNNLRLKSQEAEVLQTSLSKIALRAIIAFLNVIQRHDCELPLPYVQTFVEVILTHQTVLFGPTKPREMLDLDSSASIFVGLSLFLGQRKAAQFQSTILNCLRVIVLKHEQQLGSLASAIDRSNKNILSEVLVSSISASDEILLDQLTSKEMKAFFEGLARKQYRKLFRREYENAHFSILQSPSEGMKWLLKQRETALEKRYDEINGIFITFKRDGMRTSDTIIATEEKRIHYFCNDREDEFIFFKQRYVEFERRNLNTRRVRKSECIPFEWSLDFTEDASRMRKMLIPHYNVNKNFTNAQKQAEMGPNLPLGDSGEIDHSSNERRASSTISFEIISELDLGHLEIAETSDKNRKVLKMLEKGDTIRRIWNCSSVIGLNITEGVLILSARNIYFMAGFFYSLRESKVIELRLAPTAERDSTIKLISGRSNEENKVDYEHATDRLDISQVSFYLKRPFLLRDLALEIFSLNGKSAFYTFHDKNMRDDIFQLLEKHVKVSDKSSILHDALAEVASKSENIIYKNGLSDNKLSNRVANVFAYTNYSQLSFKALNLWQSGDLSNFYYLMIVNTLAGRTFNDITQYPVFPWVIADYHSDELDLENPLTFRDLSKPMGAQTEPRRSHFIERFEALKELQGEESPFHYGTHYSSAMIVSSYMMRLSPFVDSYLLLQDGKFGHADRLFNSIERAWCSASRENTTDVRELIPEFFYLPDFLINKNAYMLGVLQDGSHVNDVALPRWSKNDPKLFIEKNREALESAYVSEHLNEWIDLVFGYKQTGDEAVNAVNVFNGLSYPGAVNLDKIDDVNERMAVTGIIHNFGQCPLRIFDQPHPKRVNVQLRASTDQLKIGDAPVLLEKKEPSYEGHAACNRVFSRHSFNKCVEDVVTIIVKRSRSLQLGENVLLNAHNSQITCIQSYKSYQIWSGDECGLIKLWCYRADGTTTAIEASYSFIGHLCPIKEIHASDQYNLMLSLDAAGNLFSWDILNMFALRCISRAACHTALNRHTGAICYVDTKGVVSICDLNGSTYATYEEPNIVTAMGFVSFDERGTEIKWFEHEKEIVALGLKNGHIEVVALTEGRKDEAWQISRIKSLKTGASSPIAHIGVRVFGSQESSESRADGALVATNEEGAVFTWE</sequence>
<dbReference type="InterPro" id="IPR015943">
    <property type="entry name" value="WD40/YVTN_repeat-like_dom_sf"/>
</dbReference>
<dbReference type="SUPFAM" id="SSF81837">
    <property type="entry name" value="BEACH domain"/>
    <property type="match status" value="1"/>
</dbReference>
<dbReference type="SUPFAM" id="SSF50978">
    <property type="entry name" value="WD40 repeat-like"/>
    <property type="match status" value="1"/>
</dbReference>
<dbReference type="PROSITE" id="PS51783">
    <property type="entry name" value="PH_BEACH"/>
    <property type="match status" value="1"/>
</dbReference>
<protein>
    <recommendedName>
        <fullName evidence="4">Beige protein homolog 1</fullName>
    </recommendedName>
</protein>
<dbReference type="InterPro" id="IPR036322">
    <property type="entry name" value="WD40_repeat_dom_sf"/>
</dbReference>
<dbReference type="InterPro" id="IPR011993">
    <property type="entry name" value="PH-like_dom_sf"/>
</dbReference>
<dbReference type="InterPro" id="IPR050865">
    <property type="entry name" value="BEACH_Domain"/>
</dbReference>
<keyword evidence="9" id="KW-1185">Reference proteome</keyword>
<keyword evidence="2" id="KW-0677">Repeat</keyword>
<evidence type="ECO:0000313" key="9">
    <source>
        <dbReference type="Proteomes" id="UP000190274"/>
    </source>
</evidence>
<name>A0A1G4K0D8_9SACH</name>
<dbReference type="OrthoDB" id="26681at2759"/>
<dbReference type="Proteomes" id="UP000190274">
    <property type="component" value="Chromosome H"/>
</dbReference>
<evidence type="ECO:0000256" key="3">
    <source>
        <dbReference type="ARBA" id="ARBA00054699"/>
    </source>
</evidence>
<feature type="region of interest" description="Disordered" evidence="5">
    <location>
        <begin position="1287"/>
        <end position="1307"/>
    </location>
</feature>
<dbReference type="InterPro" id="IPR023362">
    <property type="entry name" value="PH-BEACH_dom"/>
</dbReference>
<dbReference type="EMBL" id="LT598461">
    <property type="protein sequence ID" value="SCU96958.1"/>
    <property type="molecule type" value="Genomic_DNA"/>
</dbReference>
<evidence type="ECO:0000259" key="7">
    <source>
        <dbReference type="PROSITE" id="PS51783"/>
    </source>
</evidence>
<dbReference type="Pfam" id="PF02138">
    <property type="entry name" value="Beach"/>
    <property type="match status" value="1"/>
</dbReference>
<dbReference type="Gene3D" id="1.10.1540.10">
    <property type="entry name" value="BEACH domain"/>
    <property type="match status" value="1"/>
</dbReference>
<dbReference type="InterPro" id="IPR016024">
    <property type="entry name" value="ARM-type_fold"/>
</dbReference>
<evidence type="ECO:0000256" key="1">
    <source>
        <dbReference type="ARBA" id="ARBA00022574"/>
    </source>
</evidence>
<evidence type="ECO:0000313" key="8">
    <source>
        <dbReference type="EMBL" id="SCU96958.1"/>
    </source>
</evidence>
<feature type="domain" description="BEACH" evidence="6">
    <location>
        <begin position="1520"/>
        <end position="1813"/>
    </location>
</feature>
<reference evidence="8 9" key="1">
    <citation type="submission" date="2016-03" db="EMBL/GenBank/DDBJ databases">
        <authorList>
            <person name="Devillers H."/>
        </authorList>
    </citation>
    <scope>NUCLEOTIDE SEQUENCE [LARGE SCALE GENOMIC DNA]</scope>
    <source>
        <strain evidence="8">CBS 10888</strain>
    </source>
</reference>
<dbReference type="CDD" id="cd06071">
    <property type="entry name" value="Beach"/>
    <property type="match status" value="1"/>
</dbReference>
<feature type="domain" description="BEACH-type PH" evidence="7">
    <location>
        <begin position="1343"/>
        <end position="1474"/>
    </location>
</feature>
<dbReference type="InterPro" id="IPR000409">
    <property type="entry name" value="BEACH_dom"/>
</dbReference>
<dbReference type="InterPro" id="IPR036372">
    <property type="entry name" value="BEACH_dom_sf"/>
</dbReference>
<dbReference type="FunFam" id="1.10.1540.10:FF:000001">
    <property type="entry name" value="neurobeachin isoform X1"/>
    <property type="match status" value="1"/>
</dbReference>
<dbReference type="PANTHER" id="PTHR13743">
    <property type="entry name" value="BEIGE/BEACH-RELATED"/>
    <property type="match status" value="1"/>
</dbReference>
<dbReference type="PROSITE" id="PS50197">
    <property type="entry name" value="BEACH"/>
    <property type="match status" value="1"/>
</dbReference>
<evidence type="ECO:0000256" key="2">
    <source>
        <dbReference type="ARBA" id="ARBA00022737"/>
    </source>
</evidence>
<dbReference type="SUPFAM" id="SSF48371">
    <property type="entry name" value="ARM repeat"/>
    <property type="match status" value="1"/>
</dbReference>
<dbReference type="Gene3D" id="2.30.29.30">
    <property type="entry name" value="Pleckstrin-homology domain (PH domain)/Phosphotyrosine-binding domain (PTB)"/>
    <property type="match status" value="1"/>
</dbReference>
<dbReference type="Pfam" id="PF14844">
    <property type="entry name" value="PH_BEACH"/>
    <property type="match status" value="1"/>
</dbReference>
<dbReference type="Gene3D" id="2.130.10.10">
    <property type="entry name" value="YVTN repeat-like/Quinoprotein amine dehydrogenase"/>
    <property type="match status" value="1"/>
</dbReference>
<dbReference type="STRING" id="1266660.A0A1G4K0D8"/>
<organism evidence="8 9">
    <name type="scientific">Lachancea dasiensis</name>
    <dbReference type="NCBI Taxonomy" id="1072105"/>
    <lineage>
        <taxon>Eukaryota</taxon>
        <taxon>Fungi</taxon>
        <taxon>Dikarya</taxon>
        <taxon>Ascomycota</taxon>
        <taxon>Saccharomycotina</taxon>
        <taxon>Saccharomycetes</taxon>
        <taxon>Saccharomycetales</taxon>
        <taxon>Saccharomycetaceae</taxon>
        <taxon>Lachancea</taxon>
    </lineage>
</organism>
<comment type="function">
    <text evidence="3">May be involved in protein sorting and cell wall formation.</text>
</comment>
<dbReference type="PANTHER" id="PTHR13743:SF123">
    <property type="entry name" value="PROTEIN FAN"/>
    <property type="match status" value="1"/>
</dbReference>